<accession>A0A9Q1GIF4</accession>
<organism evidence="1 2">
    <name type="scientific">Carnegiea gigantea</name>
    <dbReference type="NCBI Taxonomy" id="171969"/>
    <lineage>
        <taxon>Eukaryota</taxon>
        <taxon>Viridiplantae</taxon>
        <taxon>Streptophyta</taxon>
        <taxon>Embryophyta</taxon>
        <taxon>Tracheophyta</taxon>
        <taxon>Spermatophyta</taxon>
        <taxon>Magnoliopsida</taxon>
        <taxon>eudicotyledons</taxon>
        <taxon>Gunneridae</taxon>
        <taxon>Pentapetalae</taxon>
        <taxon>Caryophyllales</taxon>
        <taxon>Cactineae</taxon>
        <taxon>Cactaceae</taxon>
        <taxon>Cactoideae</taxon>
        <taxon>Echinocereeae</taxon>
        <taxon>Carnegiea</taxon>
    </lineage>
</organism>
<gene>
    <name evidence="1" type="ORF">Cgig2_018522</name>
</gene>
<evidence type="ECO:0000313" key="1">
    <source>
        <dbReference type="EMBL" id="KAJ8419228.1"/>
    </source>
</evidence>
<dbReference type="Proteomes" id="UP001153076">
    <property type="component" value="Unassembled WGS sequence"/>
</dbReference>
<proteinExistence type="predicted"/>
<evidence type="ECO:0000313" key="2">
    <source>
        <dbReference type="Proteomes" id="UP001153076"/>
    </source>
</evidence>
<comment type="caution">
    <text evidence="1">The sequence shown here is derived from an EMBL/GenBank/DDBJ whole genome shotgun (WGS) entry which is preliminary data.</text>
</comment>
<dbReference type="EMBL" id="JAKOGI010005927">
    <property type="protein sequence ID" value="KAJ8419228.1"/>
    <property type="molecule type" value="Genomic_DNA"/>
</dbReference>
<keyword evidence="2" id="KW-1185">Reference proteome</keyword>
<name>A0A9Q1GIF4_9CARY</name>
<reference evidence="1" key="1">
    <citation type="submission" date="2022-04" db="EMBL/GenBank/DDBJ databases">
        <title>Carnegiea gigantea Genome sequencing and assembly v2.</title>
        <authorList>
            <person name="Copetti D."/>
            <person name="Sanderson M.J."/>
            <person name="Burquez A."/>
            <person name="Wojciechowski M.F."/>
        </authorList>
    </citation>
    <scope>NUCLEOTIDE SEQUENCE</scope>
    <source>
        <strain evidence="1">SGP5-SGP5p</strain>
        <tissue evidence="1">Aerial part</tissue>
    </source>
</reference>
<protein>
    <submittedName>
        <fullName evidence="1">Uncharacterized protein</fullName>
    </submittedName>
</protein>
<dbReference type="AlphaFoldDB" id="A0A9Q1GIF4"/>
<sequence length="155" mass="17935">MYKANGLSDHAPLLVCFPNNPKPKSEFQFCGMWCNDPSFLKIIHNQGLRLCMLPQLRSHQCKVDWIKFKNECNRYFFASAKQRKLATYIYSLHDQNDELIEGFKAVANKMLQFYTKLLGRQHNGNADYRRTPHAAWRNVCNSKSKGGLGIKDFSA</sequence>